<evidence type="ECO:0000259" key="8">
    <source>
        <dbReference type="Pfam" id="PF20520"/>
    </source>
</evidence>
<dbReference type="Proteomes" id="UP001233999">
    <property type="component" value="Unassembled WGS sequence"/>
</dbReference>
<dbReference type="GO" id="GO:0033176">
    <property type="term" value="C:proton-transporting V-type ATPase complex"/>
    <property type="evidence" value="ECO:0007669"/>
    <property type="project" value="TreeGrafter"/>
</dbReference>
<evidence type="ECO:0000256" key="6">
    <source>
        <dbReference type="SAM" id="Phobius"/>
    </source>
</evidence>
<evidence type="ECO:0000313" key="9">
    <source>
        <dbReference type="EMBL" id="KAJ9597243.1"/>
    </source>
</evidence>
<dbReference type="GO" id="GO:0030641">
    <property type="term" value="P:regulation of cellular pH"/>
    <property type="evidence" value="ECO:0007669"/>
    <property type="project" value="TreeGrafter"/>
</dbReference>
<keyword evidence="10" id="KW-1185">Reference proteome</keyword>
<evidence type="ECO:0000256" key="1">
    <source>
        <dbReference type="ARBA" id="ARBA00004167"/>
    </source>
</evidence>
<sequence>MSHPAKFRISILWKNSVVSKLRIHISAPPSTSLNQLILGKDVVPVYVWSTSQEDISTPALKQLDTQDFADHLNQRLESKPLVLAFTEENLSVEDFNDVQFPKLQSLGKSSEFIPAVQSPMKALKKVASNQSSLEDIPTRGSALVVIKLDDARPDEDRGQLLKRHDSRINEIYKEALKVRNDVLAVYTSHYKSWMEPEVHRVRRLLQEQNKDSPLTINVGPILLYASSVPTFKINNDDIPLEFVVATYDKSKDNVLSLNMNFKNASSKHNFKVVFNNVAGYWSLDNASYVESKQELKPDKSIVAPVGFSYHCTAGISLKNDDIELTFENFQVQAFMNNGTKFSDAYNCEMFFTAPIWSGLFVMAILAIIMIWGLVMIMDIRTMDQFDDPKGKTITINAAE</sequence>
<dbReference type="InterPro" id="IPR008388">
    <property type="entry name" value="Ac45_acc_su"/>
</dbReference>
<name>A0AAD8ADP3_DIPPU</name>
<accession>A0AAD8ADP3</accession>
<dbReference type="PANTHER" id="PTHR12471:SF7">
    <property type="entry name" value="V-TYPE PROTON ATPASE SUBUNIT S1"/>
    <property type="match status" value="1"/>
</dbReference>
<protein>
    <recommendedName>
        <fullName evidence="11">V-type proton ATPase subunit S1</fullName>
    </recommendedName>
</protein>
<evidence type="ECO:0000259" key="7">
    <source>
        <dbReference type="Pfam" id="PF05827"/>
    </source>
</evidence>
<dbReference type="InterPro" id="IPR046755">
    <property type="entry name" value="VAS1_LD"/>
</dbReference>
<keyword evidence="4 6" id="KW-1133">Transmembrane helix</keyword>
<organism evidence="9 10">
    <name type="scientific">Diploptera punctata</name>
    <name type="common">Pacific beetle cockroach</name>
    <dbReference type="NCBI Taxonomy" id="6984"/>
    <lineage>
        <taxon>Eukaryota</taxon>
        <taxon>Metazoa</taxon>
        <taxon>Ecdysozoa</taxon>
        <taxon>Arthropoda</taxon>
        <taxon>Hexapoda</taxon>
        <taxon>Insecta</taxon>
        <taxon>Pterygota</taxon>
        <taxon>Neoptera</taxon>
        <taxon>Polyneoptera</taxon>
        <taxon>Dictyoptera</taxon>
        <taxon>Blattodea</taxon>
        <taxon>Blaberoidea</taxon>
        <taxon>Blaberidae</taxon>
        <taxon>Diplopterinae</taxon>
        <taxon>Diploptera</taxon>
    </lineage>
</organism>
<proteinExistence type="inferred from homology"/>
<evidence type="ECO:0000256" key="2">
    <source>
        <dbReference type="ARBA" id="ARBA00009037"/>
    </source>
</evidence>
<feature type="transmembrane region" description="Helical" evidence="6">
    <location>
        <begin position="355"/>
        <end position="376"/>
    </location>
</feature>
<evidence type="ECO:0008006" key="11">
    <source>
        <dbReference type="Google" id="ProtNLM"/>
    </source>
</evidence>
<feature type="domain" description="V-type proton ATPase subunit S1 luminal" evidence="7">
    <location>
        <begin position="251"/>
        <end position="334"/>
    </location>
</feature>
<dbReference type="AlphaFoldDB" id="A0AAD8ADP3"/>
<dbReference type="InterPro" id="IPR046756">
    <property type="entry name" value="VAS1/VOA1_TM"/>
</dbReference>
<dbReference type="Pfam" id="PF05827">
    <property type="entry name" value="VAS1_LD"/>
    <property type="match status" value="1"/>
</dbReference>
<feature type="domain" description="V-type proton ATPase subunit S1/VOA1 transmembrane" evidence="8">
    <location>
        <begin position="350"/>
        <end position="387"/>
    </location>
</feature>
<dbReference type="EMBL" id="JASPKZ010001622">
    <property type="protein sequence ID" value="KAJ9597243.1"/>
    <property type="molecule type" value="Genomic_DNA"/>
</dbReference>
<reference evidence="9" key="2">
    <citation type="submission" date="2023-05" db="EMBL/GenBank/DDBJ databases">
        <authorList>
            <person name="Fouks B."/>
        </authorList>
    </citation>
    <scope>NUCLEOTIDE SEQUENCE</scope>
    <source>
        <strain evidence="9">Stay&amp;Tobe</strain>
        <tissue evidence="9">Testes</tissue>
    </source>
</reference>
<evidence type="ECO:0000313" key="10">
    <source>
        <dbReference type="Proteomes" id="UP001233999"/>
    </source>
</evidence>
<comment type="subcellular location">
    <subcellularLocation>
        <location evidence="1">Membrane</location>
        <topology evidence="1">Single-pass membrane protein</topology>
    </subcellularLocation>
</comment>
<comment type="similarity">
    <text evidence="2">Belongs to the vacuolar ATPase subunit S1 family.</text>
</comment>
<gene>
    <name evidence="9" type="ORF">L9F63_011917</name>
</gene>
<evidence type="ECO:0000256" key="3">
    <source>
        <dbReference type="ARBA" id="ARBA00022692"/>
    </source>
</evidence>
<keyword evidence="3 6" id="KW-0812">Transmembrane</keyword>
<dbReference type="GO" id="GO:0001671">
    <property type="term" value="F:ATPase activator activity"/>
    <property type="evidence" value="ECO:0007669"/>
    <property type="project" value="TreeGrafter"/>
</dbReference>
<dbReference type="PANTHER" id="PTHR12471">
    <property type="entry name" value="VACUOLAR ATP SYNTHASE SUBUNIT S1"/>
    <property type="match status" value="1"/>
</dbReference>
<dbReference type="Pfam" id="PF20520">
    <property type="entry name" value="Ac45-VOA1_TM"/>
    <property type="match status" value="1"/>
</dbReference>
<dbReference type="Gene3D" id="2.40.160.110">
    <property type="match status" value="1"/>
</dbReference>
<comment type="caution">
    <text evidence="9">The sequence shown here is derived from an EMBL/GenBank/DDBJ whole genome shotgun (WGS) entry which is preliminary data.</text>
</comment>
<reference evidence="9" key="1">
    <citation type="journal article" date="2023" name="IScience">
        <title>Live-bearing cockroach genome reveals convergent evolutionary mechanisms linked to viviparity in insects and beyond.</title>
        <authorList>
            <person name="Fouks B."/>
            <person name="Harrison M.C."/>
            <person name="Mikhailova A.A."/>
            <person name="Marchal E."/>
            <person name="English S."/>
            <person name="Carruthers M."/>
            <person name="Jennings E.C."/>
            <person name="Chiamaka E.L."/>
            <person name="Frigard R.A."/>
            <person name="Pippel M."/>
            <person name="Attardo G.M."/>
            <person name="Benoit J.B."/>
            <person name="Bornberg-Bauer E."/>
            <person name="Tobe S.S."/>
        </authorList>
    </citation>
    <scope>NUCLEOTIDE SEQUENCE</scope>
    <source>
        <strain evidence="9">Stay&amp;Tobe</strain>
    </source>
</reference>
<evidence type="ECO:0000256" key="5">
    <source>
        <dbReference type="ARBA" id="ARBA00023136"/>
    </source>
</evidence>
<evidence type="ECO:0000256" key="4">
    <source>
        <dbReference type="ARBA" id="ARBA00022989"/>
    </source>
</evidence>
<keyword evidence="5 6" id="KW-0472">Membrane</keyword>